<sequence length="493" mass="52126">MNRGSAATPDHVVIVGAGLAGLSAALHLAGAGVQVSVVEQAPWVGGRAPLTERTGRSGAYRLDTGPTVLTEIPLLAGCFAAVGERLEDWVELHRLDPAYQARFADGSALDLVTDRARMRSAVETFAGPAEAAGYDRFAGHVERLYEVVMPHFIDHNIDGLVSLLQPDLARVARLGGFGRLGPLVASFFQDERLRRAFSFQALYAGVSPARALGLFAVITAMDLGHGVSYPAGGMHAVPAAMTAAARAHGVSISLGERVERVAPRHGGGHRVHTDARALTADAVVLTAEPECSLALLGRTPRKRVVRSPSCVLLAAGVRGRVPGAAHHRIHFGHAWDEVFDDLADGRLMRDPSFLVSVPTRTDPSLAPAGCDVLYALFPAPSLDSGRSPVDWDRIRPLYRDQLLRHLATAGYGDLDIEVEELITPHDWKRRGLPAGTPFSAAHTFTQSGPFRQPSVVAPGVVLAGSGTTPGVGVPMVLISGRLAAERLVGASPS</sequence>
<comment type="pathway">
    <text evidence="1 4">Carotenoid biosynthesis.</text>
</comment>
<dbReference type="AlphaFoldDB" id="A0A563E349"/>
<dbReference type="GO" id="GO:0016117">
    <property type="term" value="P:carotenoid biosynthetic process"/>
    <property type="evidence" value="ECO:0007669"/>
    <property type="project" value="UniProtKB-KW"/>
</dbReference>
<dbReference type="Proteomes" id="UP000320244">
    <property type="component" value="Unassembled WGS sequence"/>
</dbReference>
<protein>
    <submittedName>
        <fullName evidence="6">Phytoene desaturase</fullName>
    </submittedName>
</protein>
<dbReference type="Gene3D" id="3.50.50.60">
    <property type="entry name" value="FAD/NAD(P)-binding domain"/>
    <property type="match status" value="2"/>
</dbReference>
<dbReference type="Pfam" id="PF01593">
    <property type="entry name" value="Amino_oxidase"/>
    <property type="match status" value="2"/>
</dbReference>
<reference evidence="6 7" key="1">
    <citation type="submission" date="2019-05" db="EMBL/GenBank/DDBJ databases">
        <authorList>
            <person name="Lee S.D."/>
        </authorList>
    </citation>
    <scope>NUCLEOTIDE SEQUENCE [LARGE SCALE GENOMIC DNA]</scope>
    <source>
        <strain evidence="6 7">C5-26</strain>
    </source>
</reference>
<evidence type="ECO:0000259" key="5">
    <source>
        <dbReference type="Pfam" id="PF01593"/>
    </source>
</evidence>
<dbReference type="GO" id="GO:0016491">
    <property type="term" value="F:oxidoreductase activity"/>
    <property type="evidence" value="ECO:0007669"/>
    <property type="project" value="UniProtKB-KW"/>
</dbReference>
<dbReference type="RefSeq" id="WP_146316203.1">
    <property type="nucleotide sequence ID" value="NZ_VCQV01000008.1"/>
</dbReference>
<keyword evidence="2 4" id="KW-0125">Carotenoid biosynthesis</keyword>
<dbReference type="PANTHER" id="PTHR43734">
    <property type="entry name" value="PHYTOENE DESATURASE"/>
    <property type="match status" value="1"/>
</dbReference>
<proteinExistence type="inferred from homology"/>
<gene>
    <name evidence="6" type="primary">crtI</name>
    <name evidence="6" type="ORF">FGL98_07835</name>
</gene>
<reference evidence="6 7" key="2">
    <citation type="submission" date="2019-08" db="EMBL/GenBank/DDBJ databases">
        <title>Jejuicoccus antrihumi gen. nov., sp. nov., a new member of the family Dermacoccaceae isolated from a cave.</title>
        <authorList>
            <person name="Schumann P."/>
            <person name="Kim I.S."/>
        </authorList>
    </citation>
    <scope>NUCLEOTIDE SEQUENCE [LARGE SCALE GENOMIC DNA]</scope>
    <source>
        <strain evidence="6 7">C5-26</strain>
    </source>
</reference>
<dbReference type="InterPro" id="IPR036188">
    <property type="entry name" value="FAD/NAD-bd_sf"/>
</dbReference>
<dbReference type="SUPFAM" id="SSF51905">
    <property type="entry name" value="FAD/NAD(P)-binding domain"/>
    <property type="match status" value="1"/>
</dbReference>
<accession>A0A563E349</accession>
<name>A0A563E349_9MICO</name>
<evidence type="ECO:0000313" key="7">
    <source>
        <dbReference type="Proteomes" id="UP000320244"/>
    </source>
</evidence>
<keyword evidence="3 4" id="KW-0560">Oxidoreductase</keyword>
<dbReference type="PANTHER" id="PTHR43734:SF1">
    <property type="entry name" value="PHYTOENE DESATURASE"/>
    <property type="match status" value="1"/>
</dbReference>
<dbReference type="NCBIfam" id="TIGR02734">
    <property type="entry name" value="crtI_fam"/>
    <property type="match status" value="1"/>
</dbReference>
<feature type="domain" description="Amine oxidase" evidence="5">
    <location>
        <begin position="19"/>
        <end position="290"/>
    </location>
</feature>
<evidence type="ECO:0000313" key="6">
    <source>
        <dbReference type="EMBL" id="TWP36960.1"/>
    </source>
</evidence>
<dbReference type="InterPro" id="IPR002937">
    <property type="entry name" value="Amino_oxidase"/>
</dbReference>
<keyword evidence="7" id="KW-1185">Reference proteome</keyword>
<dbReference type="InterPro" id="IPR014105">
    <property type="entry name" value="Carotenoid/retinoid_OxRdtase"/>
</dbReference>
<feature type="domain" description="Amine oxidase" evidence="5">
    <location>
        <begin position="399"/>
        <end position="487"/>
    </location>
</feature>
<comment type="similarity">
    <text evidence="4">Belongs to the carotenoid/retinoid oxidoreductase family.</text>
</comment>
<evidence type="ECO:0000256" key="4">
    <source>
        <dbReference type="RuleBase" id="RU362075"/>
    </source>
</evidence>
<evidence type="ECO:0000256" key="3">
    <source>
        <dbReference type="ARBA" id="ARBA00023002"/>
    </source>
</evidence>
<dbReference type="EMBL" id="VCQV01000008">
    <property type="protein sequence ID" value="TWP36960.1"/>
    <property type="molecule type" value="Genomic_DNA"/>
</dbReference>
<evidence type="ECO:0000256" key="1">
    <source>
        <dbReference type="ARBA" id="ARBA00004829"/>
    </source>
</evidence>
<dbReference type="OrthoDB" id="9774675at2"/>
<evidence type="ECO:0000256" key="2">
    <source>
        <dbReference type="ARBA" id="ARBA00022746"/>
    </source>
</evidence>
<organism evidence="6 7">
    <name type="scientific">Leekyejoonella antrihumi</name>
    <dbReference type="NCBI Taxonomy" id="1660198"/>
    <lineage>
        <taxon>Bacteria</taxon>
        <taxon>Bacillati</taxon>
        <taxon>Actinomycetota</taxon>
        <taxon>Actinomycetes</taxon>
        <taxon>Micrococcales</taxon>
        <taxon>Dermacoccaceae</taxon>
        <taxon>Leekyejoonella</taxon>
    </lineage>
</organism>
<comment type="caution">
    <text evidence="6">The sequence shown here is derived from an EMBL/GenBank/DDBJ whole genome shotgun (WGS) entry which is preliminary data.</text>
</comment>